<sequence length="241" mass="27822">REEHFTPYRQLVTVKNRDDIPSIDQPTFETIKQADLWLANTEPLIVIVINGEARAYPLQILMWHEIINDEVQGVPIAVTYCPLCNSAFVFSREVNNRIYEFGTSGLLRFSNLVMYDRTTDSLWQQFTGEAIEGVLTGSQLQFIPSNVFSFEDFYTNYPDGVVLSKNTGYLRDYGQNPYVNYDQIGNTPFLYNGPIDNRLPMLERVVGVWVNGIYKAYPFRLFNSHEVINDKISDQSIVIFF</sequence>
<dbReference type="Pfam" id="PF11376">
    <property type="entry name" value="DUF3179"/>
    <property type="match status" value="1"/>
</dbReference>
<dbReference type="RefSeq" id="WP_115893343.1">
    <property type="nucleotide sequence ID" value="NZ_QTLC01000015.1"/>
</dbReference>
<dbReference type="InterPro" id="IPR021516">
    <property type="entry name" value="DUF3179"/>
</dbReference>
<feature type="non-terminal residue" evidence="1">
    <location>
        <position position="1"/>
    </location>
</feature>
<organism evidence="1 2">
    <name type="scientific">Halobacillus trueperi</name>
    <dbReference type="NCBI Taxonomy" id="156205"/>
    <lineage>
        <taxon>Bacteria</taxon>
        <taxon>Bacillati</taxon>
        <taxon>Bacillota</taxon>
        <taxon>Bacilli</taxon>
        <taxon>Bacillales</taxon>
        <taxon>Bacillaceae</taxon>
        <taxon>Halobacillus</taxon>
    </lineage>
</organism>
<accession>A0A3D8VS78</accession>
<reference evidence="1 2" key="1">
    <citation type="submission" date="2018-08" db="EMBL/GenBank/DDBJ databases">
        <title>Genome sequence of strict halophilic Halobacillus trueperi SS1 isolated from Lunsu, a salty water body of North West Himalayas.</title>
        <authorList>
            <person name="Gupta S."/>
            <person name="Sharma P."/>
            <person name="Dev K."/>
            <person name="Baumler D."/>
            <person name="Sourirajan A."/>
        </authorList>
    </citation>
    <scope>NUCLEOTIDE SEQUENCE [LARGE SCALE GENOMIC DNA]</scope>
    <source>
        <strain evidence="1 2">SS1</strain>
    </source>
</reference>
<dbReference type="EMBL" id="QTLC01000015">
    <property type="protein sequence ID" value="RDY72389.1"/>
    <property type="molecule type" value="Genomic_DNA"/>
</dbReference>
<proteinExistence type="predicted"/>
<gene>
    <name evidence="1" type="ORF">DXT76_02315</name>
</gene>
<evidence type="ECO:0000313" key="2">
    <source>
        <dbReference type="Proteomes" id="UP000257032"/>
    </source>
</evidence>
<evidence type="ECO:0000313" key="1">
    <source>
        <dbReference type="EMBL" id="RDY72389.1"/>
    </source>
</evidence>
<name>A0A3D8VS78_9BACI</name>
<feature type="non-terminal residue" evidence="1">
    <location>
        <position position="241"/>
    </location>
</feature>
<dbReference type="AlphaFoldDB" id="A0A3D8VS78"/>
<dbReference type="Proteomes" id="UP000257032">
    <property type="component" value="Unassembled WGS sequence"/>
</dbReference>
<protein>
    <submittedName>
        <fullName evidence="1">DUF3179 domain-containing protein</fullName>
    </submittedName>
</protein>
<comment type="caution">
    <text evidence="1">The sequence shown here is derived from an EMBL/GenBank/DDBJ whole genome shotgun (WGS) entry which is preliminary data.</text>
</comment>